<evidence type="ECO:0000256" key="1">
    <source>
        <dbReference type="ARBA" id="ARBA00023015"/>
    </source>
</evidence>
<keyword evidence="2" id="KW-0804">Transcription</keyword>
<evidence type="ECO:0000313" key="6">
    <source>
        <dbReference type="Proteomes" id="UP001551210"/>
    </source>
</evidence>
<evidence type="ECO:0000259" key="3">
    <source>
        <dbReference type="Pfam" id="PF01272"/>
    </source>
</evidence>
<dbReference type="InterPro" id="IPR001437">
    <property type="entry name" value="Tscrpt_elong_fac_GreA/B_C"/>
</dbReference>
<keyword evidence="6" id="KW-1185">Reference proteome</keyword>
<dbReference type="Gene3D" id="3.10.50.30">
    <property type="entry name" value="Transcription elongation factor, GreA/GreB, C-terminal domain"/>
    <property type="match status" value="1"/>
</dbReference>
<feature type="domain" description="Transcription elongation factor GreA/GreB N-terminal" evidence="4">
    <location>
        <begin position="7"/>
        <end position="74"/>
    </location>
</feature>
<protein>
    <submittedName>
        <fullName evidence="5">GreA/GreB family elongation factor</fullName>
    </submittedName>
</protein>
<comment type="caution">
    <text evidence="5">The sequence shown here is derived from an EMBL/GenBank/DDBJ whole genome shotgun (WGS) entry which is preliminary data.</text>
</comment>
<accession>A0ABV3CVX5</accession>
<dbReference type="InterPro" id="IPR023459">
    <property type="entry name" value="Tscrpt_elong_fac_GreA/B_fam"/>
</dbReference>
<dbReference type="PIRSF" id="PIRSF006092">
    <property type="entry name" value="GreA_GreB"/>
    <property type="match status" value="1"/>
</dbReference>
<dbReference type="RefSeq" id="WP_359205957.1">
    <property type="nucleotide sequence ID" value="NZ_JBEZAM010000010.1"/>
</dbReference>
<dbReference type="GO" id="GO:0003746">
    <property type="term" value="F:translation elongation factor activity"/>
    <property type="evidence" value="ECO:0007669"/>
    <property type="project" value="UniProtKB-KW"/>
</dbReference>
<dbReference type="PANTHER" id="PTHR30437">
    <property type="entry name" value="TRANSCRIPTION ELONGATION FACTOR GREA"/>
    <property type="match status" value="1"/>
</dbReference>
<dbReference type="SUPFAM" id="SSF54534">
    <property type="entry name" value="FKBP-like"/>
    <property type="match status" value="1"/>
</dbReference>
<reference evidence="5 6" key="1">
    <citation type="submission" date="2024-06" db="EMBL/GenBank/DDBJ databases">
        <title>The Natural Products Discovery Center: Release of the First 8490 Sequenced Strains for Exploring Actinobacteria Biosynthetic Diversity.</title>
        <authorList>
            <person name="Kalkreuter E."/>
            <person name="Kautsar S.A."/>
            <person name="Yang D."/>
            <person name="Bader C.D."/>
            <person name="Teijaro C.N."/>
            <person name="Fluegel L."/>
            <person name="Davis C.M."/>
            <person name="Simpson J.R."/>
            <person name="Lauterbach L."/>
            <person name="Steele A.D."/>
            <person name="Gui C."/>
            <person name="Meng S."/>
            <person name="Li G."/>
            <person name="Viehrig K."/>
            <person name="Ye F."/>
            <person name="Su P."/>
            <person name="Kiefer A.F."/>
            <person name="Nichols A."/>
            <person name="Cepeda A.J."/>
            <person name="Yan W."/>
            <person name="Fan B."/>
            <person name="Jiang Y."/>
            <person name="Adhikari A."/>
            <person name="Zheng C.-J."/>
            <person name="Schuster L."/>
            <person name="Cowan T.M."/>
            <person name="Smanski M.J."/>
            <person name="Chevrette M.G."/>
            <person name="De Carvalho L.P.S."/>
            <person name="Shen B."/>
        </authorList>
    </citation>
    <scope>NUCLEOTIDE SEQUENCE [LARGE SCALE GENOMIC DNA]</scope>
    <source>
        <strain evidence="5 6">NPDC045705</strain>
    </source>
</reference>
<keyword evidence="5" id="KW-0251">Elongation factor</keyword>
<keyword evidence="1" id="KW-0805">Transcription regulation</keyword>
<dbReference type="InterPro" id="IPR022691">
    <property type="entry name" value="Tscrpt_elong_fac_GreA/B_N"/>
</dbReference>
<feature type="domain" description="Transcription elongation factor GreA/GreB C-terminal" evidence="3">
    <location>
        <begin position="83"/>
        <end position="152"/>
    </location>
</feature>
<proteinExistence type="predicted"/>
<evidence type="ECO:0000259" key="4">
    <source>
        <dbReference type="Pfam" id="PF03449"/>
    </source>
</evidence>
<keyword evidence="5" id="KW-0648">Protein biosynthesis</keyword>
<dbReference type="NCBIfam" id="NF004548">
    <property type="entry name" value="PRK05892.1"/>
    <property type="match status" value="1"/>
</dbReference>
<dbReference type="EMBL" id="JBEZAM010000010">
    <property type="protein sequence ID" value="MEU7293658.1"/>
    <property type="molecule type" value="Genomic_DNA"/>
</dbReference>
<organism evidence="5 6">
    <name type="scientific">Streptomyces exfoliatus</name>
    <name type="common">Streptomyces hydrogenans</name>
    <dbReference type="NCBI Taxonomy" id="1905"/>
    <lineage>
        <taxon>Bacteria</taxon>
        <taxon>Bacillati</taxon>
        <taxon>Actinomycetota</taxon>
        <taxon>Actinomycetes</taxon>
        <taxon>Kitasatosporales</taxon>
        <taxon>Streptomycetaceae</taxon>
        <taxon>Streptomyces</taxon>
    </lineage>
</organism>
<sequence length="157" mass="16204">MTGGPEPISAVARAAIEQELSDLRTERETVAATLRGGGGDQTGDRADQADELERGTDLARLDRRIADLEGRLREGAVAGPARTDAVGVGSSVTVRFSDGTETTFQIGEVAEAHDPTLVTADSPLGRALLGRRAGDTVEYVTPGGRTTASVVSLGDTA</sequence>
<dbReference type="PANTHER" id="PTHR30437:SF4">
    <property type="entry name" value="TRANSCRIPTION ELONGATION FACTOR GREA"/>
    <property type="match status" value="1"/>
</dbReference>
<name>A0ABV3CVX5_STREX</name>
<dbReference type="Pfam" id="PF01272">
    <property type="entry name" value="GreA_GreB"/>
    <property type="match status" value="1"/>
</dbReference>
<dbReference type="InterPro" id="IPR036953">
    <property type="entry name" value="GreA/GreB_C_sf"/>
</dbReference>
<dbReference type="Pfam" id="PF03449">
    <property type="entry name" value="GreA_GreB_N"/>
    <property type="match status" value="1"/>
</dbReference>
<dbReference type="Proteomes" id="UP001551210">
    <property type="component" value="Unassembled WGS sequence"/>
</dbReference>
<gene>
    <name evidence="5" type="ORF">AB0A76_10700</name>
</gene>
<evidence type="ECO:0000256" key="2">
    <source>
        <dbReference type="ARBA" id="ARBA00023163"/>
    </source>
</evidence>
<evidence type="ECO:0000313" key="5">
    <source>
        <dbReference type="EMBL" id="MEU7293658.1"/>
    </source>
</evidence>